<sequence>MYTYALGQFIDWSQLALCCAVPSILTAVLLVRAVESPRWLMEQGRRGDAQAALRRLRRYASLADSEFEVIEVIYPKTPMPILHYMLAVVVIVSQQFSGVNVIMQYATGPLQVQFGATPHEDFIFLAIIQDMFIAHGCLQVVFSAAFSAGLGPASWVLAVELAPLRASGFDFGSVCAFYWASALGVVSLFATLGTDQHSLAVLSWVCGTVTFAGGVTTFAFAPDTVGISVESILMEGQDYKKKKKKSDTVEAATSSITPRPDEAKALSQHKENSSRARLGVPAAERGHTAGVESAAEALAEDDDRHQERARALPDEVLRSGAISSSHSALASTPSIHMAGSGRQK</sequence>
<evidence type="ECO:0000256" key="3">
    <source>
        <dbReference type="ARBA" id="ARBA00022989"/>
    </source>
</evidence>
<feature type="compositionally biased region" description="Basic and acidic residues" evidence="5">
    <location>
        <begin position="302"/>
        <end position="317"/>
    </location>
</feature>
<evidence type="ECO:0000256" key="1">
    <source>
        <dbReference type="ARBA" id="ARBA00004370"/>
    </source>
</evidence>
<reference evidence="7 8" key="1">
    <citation type="journal article" date="2023" name="Arcadia Sci">
        <title>De novo assembly of a long-read Amblyomma americanum tick genome.</title>
        <authorList>
            <person name="Chou S."/>
            <person name="Poskanzer K.E."/>
            <person name="Rollins M."/>
            <person name="Thuy-Boun P.S."/>
        </authorList>
    </citation>
    <scope>NUCLEOTIDE SEQUENCE [LARGE SCALE GENOMIC DNA]</scope>
    <source>
        <strain evidence="7">F_SG_1</strain>
        <tissue evidence="7">Salivary glands</tissue>
    </source>
</reference>
<comment type="subcellular location">
    <subcellularLocation>
        <location evidence="1">Membrane</location>
    </subcellularLocation>
</comment>
<dbReference type="PANTHER" id="PTHR48021:SF1">
    <property type="entry name" value="GH07001P-RELATED"/>
    <property type="match status" value="1"/>
</dbReference>
<dbReference type="Gene3D" id="1.20.1250.20">
    <property type="entry name" value="MFS general substrate transporter like domains"/>
    <property type="match status" value="2"/>
</dbReference>
<feature type="transmembrane region" description="Helical" evidence="6">
    <location>
        <begin position="12"/>
        <end position="31"/>
    </location>
</feature>
<feature type="transmembrane region" description="Helical" evidence="6">
    <location>
        <begin position="199"/>
        <end position="221"/>
    </location>
</feature>
<gene>
    <name evidence="7" type="ORF">V5799_025037</name>
</gene>
<dbReference type="InterPro" id="IPR036259">
    <property type="entry name" value="MFS_trans_sf"/>
</dbReference>
<dbReference type="Pfam" id="PF00083">
    <property type="entry name" value="Sugar_tr"/>
    <property type="match status" value="2"/>
</dbReference>
<dbReference type="AlphaFoldDB" id="A0AAQ4EAE9"/>
<evidence type="ECO:0000256" key="6">
    <source>
        <dbReference type="SAM" id="Phobius"/>
    </source>
</evidence>
<accession>A0AAQ4EAE9</accession>
<keyword evidence="3 6" id="KW-1133">Transmembrane helix</keyword>
<feature type="compositionally biased region" description="Basic and acidic residues" evidence="5">
    <location>
        <begin position="259"/>
        <end position="274"/>
    </location>
</feature>
<evidence type="ECO:0000256" key="2">
    <source>
        <dbReference type="ARBA" id="ARBA00022692"/>
    </source>
</evidence>
<organism evidence="7 8">
    <name type="scientific">Amblyomma americanum</name>
    <name type="common">Lone star tick</name>
    <dbReference type="NCBI Taxonomy" id="6943"/>
    <lineage>
        <taxon>Eukaryota</taxon>
        <taxon>Metazoa</taxon>
        <taxon>Ecdysozoa</taxon>
        <taxon>Arthropoda</taxon>
        <taxon>Chelicerata</taxon>
        <taxon>Arachnida</taxon>
        <taxon>Acari</taxon>
        <taxon>Parasitiformes</taxon>
        <taxon>Ixodida</taxon>
        <taxon>Ixodoidea</taxon>
        <taxon>Ixodidae</taxon>
        <taxon>Amblyomminae</taxon>
        <taxon>Amblyomma</taxon>
    </lineage>
</organism>
<keyword evidence="8" id="KW-1185">Reference proteome</keyword>
<dbReference type="EMBL" id="JARKHS020019406">
    <property type="protein sequence ID" value="KAK8771719.1"/>
    <property type="molecule type" value="Genomic_DNA"/>
</dbReference>
<keyword evidence="4 6" id="KW-0472">Membrane</keyword>
<dbReference type="SUPFAM" id="SSF103473">
    <property type="entry name" value="MFS general substrate transporter"/>
    <property type="match status" value="1"/>
</dbReference>
<feature type="transmembrane region" description="Helical" evidence="6">
    <location>
        <begin position="132"/>
        <end position="151"/>
    </location>
</feature>
<evidence type="ECO:0000313" key="8">
    <source>
        <dbReference type="Proteomes" id="UP001321473"/>
    </source>
</evidence>
<evidence type="ECO:0000313" key="7">
    <source>
        <dbReference type="EMBL" id="KAK8771719.1"/>
    </source>
</evidence>
<dbReference type="PANTHER" id="PTHR48021">
    <property type="match status" value="1"/>
</dbReference>
<feature type="compositionally biased region" description="Low complexity" evidence="5">
    <location>
        <begin position="319"/>
        <end position="334"/>
    </location>
</feature>
<feature type="region of interest" description="Disordered" evidence="5">
    <location>
        <begin position="243"/>
        <end position="344"/>
    </location>
</feature>
<name>A0AAQ4EAE9_AMBAM</name>
<dbReference type="InterPro" id="IPR050549">
    <property type="entry name" value="MFS_Trehalose_Transporter"/>
</dbReference>
<keyword evidence="2 6" id="KW-0812">Transmembrane</keyword>
<proteinExistence type="predicted"/>
<comment type="caution">
    <text evidence="7">The sequence shown here is derived from an EMBL/GenBank/DDBJ whole genome shotgun (WGS) entry which is preliminary data.</text>
</comment>
<evidence type="ECO:0000256" key="5">
    <source>
        <dbReference type="SAM" id="MobiDB-lite"/>
    </source>
</evidence>
<feature type="transmembrane region" description="Helical" evidence="6">
    <location>
        <begin position="171"/>
        <end position="192"/>
    </location>
</feature>
<protein>
    <submittedName>
        <fullName evidence="7">Uncharacterized protein</fullName>
    </submittedName>
</protein>
<dbReference type="GO" id="GO:0016020">
    <property type="term" value="C:membrane"/>
    <property type="evidence" value="ECO:0007669"/>
    <property type="project" value="UniProtKB-SubCell"/>
</dbReference>
<dbReference type="InterPro" id="IPR005828">
    <property type="entry name" value="MFS_sugar_transport-like"/>
</dbReference>
<evidence type="ECO:0000256" key="4">
    <source>
        <dbReference type="ARBA" id="ARBA00023136"/>
    </source>
</evidence>
<dbReference type="GO" id="GO:0022857">
    <property type="term" value="F:transmembrane transporter activity"/>
    <property type="evidence" value="ECO:0007669"/>
    <property type="project" value="InterPro"/>
</dbReference>
<dbReference type="Proteomes" id="UP001321473">
    <property type="component" value="Unassembled WGS sequence"/>
</dbReference>